<keyword evidence="5" id="KW-0698">rRNA processing</keyword>
<dbReference type="GO" id="GO:0071038">
    <property type="term" value="P:TRAMP-dependent tRNA surveillance pathway"/>
    <property type="evidence" value="ECO:0007669"/>
    <property type="project" value="TreeGrafter"/>
</dbReference>
<keyword evidence="6" id="KW-0271">Exosome</keyword>
<comment type="caution">
    <text evidence="12">The sequence shown here is derived from an EMBL/GenBank/DDBJ whole genome shotgun (WGS) entry which is preliminary data.</text>
</comment>
<dbReference type="InterPro" id="IPR050590">
    <property type="entry name" value="Exosome_comp_Rrp42_subfam"/>
</dbReference>
<dbReference type="GO" id="GO:0000467">
    <property type="term" value="P:exonucleolytic trimming to generate mature 3'-end of 5.8S rRNA from tricistronic rRNA transcript (SSU-rRNA, 5.8S rRNA, LSU-rRNA)"/>
    <property type="evidence" value="ECO:0007669"/>
    <property type="project" value="TreeGrafter"/>
</dbReference>
<evidence type="ECO:0000256" key="7">
    <source>
        <dbReference type="ARBA" id="ARBA00022884"/>
    </source>
</evidence>
<dbReference type="InterPro" id="IPR001247">
    <property type="entry name" value="ExoRNase_PH_dom1"/>
</dbReference>
<evidence type="ECO:0000256" key="8">
    <source>
        <dbReference type="ARBA" id="ARBA00023242"/>
    </source>
</evidence>
<proteinExistence type="inferred from homology"/>
<comment type="similarity">
    <text evidence="3">Belongs to the RNase PH family.</text>
</comment>
<evidence type="ECO:0000256" key="9">
    <source>
        <dbReference type="ARBA" id="ARBA00030617"/>
    </source>
</evidence>
<dbReference type="InterPro" id="IPR027408">
    <property type="entry name" value="PNPase/RNase_PH_dom_sf"/>
</dbReference>
<name>A0A2K1QJ10_9PEZI</name>
<keyword evidence="13" id="KW-1185">Reference proteome</keyword>
<dbReference type="OrthoDB" id="45882at2759"/>
<dbReference type="GO" id="GO:0000176">
    <property type="term" value="C:nuclear exosome (RNase complex)"/>
    <property type="evidence" value="ECO:0007669"/>
    <property type="project" value="TreeGrafter"/>
</dbReference>
<dbReference type="GO" id="GO:0005730">
    <property type="term" value="C:nucleolus"/>
    <property type="evidence" value="ECO:0007669"/>
    <property type="project" value="UniProtKB-SubCell"/>
</dbReference>
<keyword evidence="7" id="KW-0694">RNA-binding</keyword>
<dbReference type="Pfam" id="PF01138">
    <property type="entry name" value="RNase_PH"/>
    <property type="match status" value="1"/>
</dbReference>
<feature type="compositionally biased region" description="Low complexity" evidence="10">
    <location>
        <begin position="97"/>
        <end position="110"/>
    </location>
</feature>
<dbReference type="GO" id="GO:0034476">
    <property type="term" value="P:U5 snRNA 3'-end processing"/>
    <property type="evidence" value="ECO:0007669"/>
    <property type="project" value="TreeGrafter"/>
</dbReference>
<dbReference type="GO" id="GO:0071028">
    <property type="term" value="P:nuclear mRNA surveillance"/>
    <property type="evidence" value="ECO:0007669"/>
    <property type="project" value="TreeGrafter"/>
</dbReference>
<accession>A0A2K1QJ10</accession>
<dbReference type="GO" id="GO:0016075">
    <property type="term" value="P:rRNA catabolic process"/>
    <property type="evidence" value="ECO:0007669"/>
    <property type="project" value="TreeGrafter"/>
</dbReference>
<feature type="region of interest" description="Disordered" evidence="10">
    <location>
        <begin position="93"/>
        <end position="112"/>
    </location>
</feature>
<keyword evidence="8" id="KW-0539">Nucleus</keyword>
<feature type="domain" description="Exoribonuclease phosphorolytic" evidence="11">
    <location>
        <begin position="52"/>
        <end position="221"/>
    </location>
</feature>
<dbReference type="GO" id="GO:0000177">
    <property type="term" value="C:cytoplasmic exosome (RNase complex)"/>
    <property type="evidence" value="ECO:0007669"/>
    <property type="project" value="TreeGrafter"/>
</dbReference>
<evidence type="ECO:0000256" key="10">
    <source>
        <dbReference type="SAM" id="MobiDB-lite"/>
    </source>
</evidence>
<dbReference type="SUPFAM" id="SSF54211">
    <property type="entry name" value="Ribosomal protein S5 domain 2-like"/>
    <property type="match status" value="1"/>
</dbReference>
<dbReference type="FunCoup" id="A0A2K1QJ10">
    <property type="interactions" value="216"/>
</dbReference>
<sequence length="341" mass="36710">MATSSAPSLSPLSFPAATFAKLTPEPYLLAHLQPSDRKATPTRPSGRSPLDYRAPQIHSGSLSHSNGSAVVRLGATSIVCGIRGEILRAQDIPHPYRPYTTSSSSPSAAPENNTEISDLSLLVPNLELSTGCSPSHLPGNPPSPVAQSLTHRLLSLLHSTSLVPPSSLRITTTVTEDEETQTVTKAYWALYIDVLVISHDGNVFDAAWLAILAALRDTRLPKAEWDADNERVVCDPKRDEARGLGIGELPIACSFGVFENGNRIREEEGDMWILADCDAFEEGVVREGATLVVDDGAVKKVELGGGQRVGREGMRKMVEQAGRRAGEWRKIVQDAGKSEDS</sequence>
<evidence type="ECO:0000256" key="6">
    <source>
        <dbReference type="ARBA" id="ARBA00022835"/>
    </source>
</evidence>
<dbReference type="PANTHER" id="PTHR11097">
    <property type="entry name" value="EXOSOME COMPLEX EXONUCLEASE RIBOSOMAL RNA PROCESSING PROTEIN"/>
    <property type="match status" value="1"/>
</dbReference>
<dbReference type="GO" id="GO:0035925">
    <property type="term" value="F:mRNA 3'-UTR AU-rich region binding"/>
    <property type="evidence" value="ECO:0007669"/>
    <property type="project" value="TreeGrafter"/>
</dbReference>
<protein>
    <recommendedName>
        <fullName evidence="9">Ribosomal RNA-processing protein 43</fullName>
    </recommendedName>
</protein>
<organism evidence="12 13">
    <name type="scientific">Sphaceloma murrayae</name>
    <dbReference type="NCBI Taxonomy" id="2082308"/>
    <lineage>
        <taxon>Eukaryota</taxon>
        <taxon>Fungi</taxon>
        <taxon>Dikarya</taxon>
        <taxon>Ascomycota</taxon>
        <taxon>Pezizomycotina</taxon>
        <taxon>Dothideomycetes</taxon>
        <taxon>Dothideomycetidae</taxon>
        <taxon>Myriangiales</taxon>
        <taxon>Elsinoaceae</taxon>
        <taxon>Sphaceloma</taxon>
    </lineage>
</organism>
<dbReference type="GO" id="GO:0071035">
    <property type="term" value="P:nuclear polyadenylation-dependent rRNA catabolic process"/>
    <property type="evidence" value="ECO:0007669"/>
    <property type="project" value="TreeGrafter"/>
</dbReference>
<dbReference type="STRING" id="2082308.A0A2K1QJ10"/>
<evidence type="ECO:0000256" key="5">
    <source>
        <dbReference type="ARBA" id="ARBA00022552"/>
    </source>
</evidence>
<keyword evidence="4" id="KW-0963">Cytoplasm</keyword>
<feature type="region of interest" description="Disordered" evidence="10">
    <location>
        <begin position="31"/>
        <end position="66"/>
    </location>
</feature>
<dbReference type="GO" id="GO:0034473">
    <property type="term" value="P:U1 snRNA 3'-end processing"/>
    <property type="evidence" value="ECO:0007669"/>
    <property type="project" value="TreeGrafter"/>
</dbReference>
<dbReference type="GO" id="GO:0034475">
    <property type="term" value="P:U4 snRNA 3'-end processing"/>
    <property type="evidence" value="ECO:0007669"/>
    <property type="project" value="TreeGrafter"/>
</dbReference>
<evidence type="ECO:0000256" key="1">
    <source>
        <dbReference type="ARBA" id="ARBA00004496"/>
    </source>
</evidence>
<dbReference type="InParanoid" id="A0A2K1QJ10"/>
<dbReference type="InterPro" id="IPR036345">
    <property type="entry name" value="ExoRNase_PH_dom2_sf"/>
</dbReference>
<evidence type="ECO:0000256" key="3">
    <source>
        <dbReference type="ARBA" id="ARBA00006678"/>
    </source>
</evidence>
<dbReference type="SUPFAM" id="SSF55666">
    <property type="entry name" value="Ribonuclease PH domain 2-like"/>
    <property type="match status" value="1"/>
</dbReference>
<gene>
    <name evidence="12" type="ORF">CAC42_2109</name>
</gene>
<evidence type="ECO:0000256" key="4">
    <source>
        <dbReference type="ARBA" id="ARBA00022490"/>
    </source>
</evidence>
<reference evidence="12 13" key="1">
    <citation type="submission" date="2017-06" db="EMBL/GenBank/DDBJ databases">
        <title>Draft genome sequence of a variant of Elsinoe murrayae.</title>
        <authorList>
            <person name="Cheng Q."/>
        </authorList>
    </citation>
    <scope>NUCLEOTIDE SEQUENCE [LARGE SCALE GENOMIC DNA]</scope>
    <source>
        <strain evidence="12 13">CQ-2017a</strain>
    </source>
</reference>
<dbReference type="InterPro" id="IPR020568">
    <property type="entry name" value="Ribosomal_Su5_D2-typ_SF"/>
</dbReference>
<dbReference type="PANTHER" id="PTHR11097:SF9">
    <property type="entry name" value="EXOSOME COMPLEX COMPONENT RRP43"/>
    <property type="match status" value="1"/>
</dbReference>
<evidence type="ECO:0000259" key="11">
    <source>
        <dbReference type="Pfam" id="PF01138"/>
    </source>
</evidence>
<comment type="subcellular location">
    <subcellularLocation>
        <location evidence="1">Cytoplasm</location>
    </subcellularLocation>
    <subcellularLocation>
        <location evidence="2">Nucleus</location>
        <location evidence="2">Nucleolus</location>
    </subcellularLocation>
</comment>
<evidence type="ECO:0000313" key="12">
    <source>
        <dbReference type="EMBL" id="PNS14880.1"/>
    </source>
</evidence>
<dbReference type="EMBL" id="NKHZ01000081">
    <property type="protein sequence ID" value="PNS14880.1"/>
    <property type="molecule type" value="Genomic_DNA"/>
</dbReference>
<dbReference type="Proteomes" id="UP000243797">
    <property type="component" value="Unassembled WGS sequence"/>
</dbReference>
<dbReference type="AlphaFoldDB" id="A0A2K1QJ10"/>
<evidence type="ECO:0000256" key="2">
    <source>
        <dbReference type="ARBA" id="ARBA00004604"/>
    </source>
</evidence>
<dbReference type="Gene3D" id="3.30.230.70">
    <property type="entry name" value="GHMP Kinase, N-terminal domain"/>
    <property type="match status" value="1"/>
</dbReference>
<evidence type="ECO:0000313" key="13">
    <source>
        <dbReference type="Proteomes" id="UP000243797"/>
    </source>
</evidence>